<dbReference type="InterPro" id="IPR010718">
    <property type="entry name" value="DUF1294"/>
</dbReference>
<comment type="caution">
    <text evidence="2">The sequence shown here is derived from an EMBL/GenBank/DDBJ whole genome shotgun (WGS) entry which is preliminary data.</text>
</comment>
<keyword evidence="1" id="KW-0472">Membrane</keyword>
<dbReference type="Pfam" id="PF06961">
    <property type="entry name" value="DUF1294"/>
    <property type="match status" value="1"/>
</dbReference>
<feature type="transmembrane region" description="Helical" evidence="1">
    <location>
        <begin position="47"/>
        <end position="67"/>
    </location>
</feature>
<evidence type="ECO:0000313" key="2">
    <source>
        <dbReference type="EMBL" id="NGP16770.1"/>
    </source>
</evidence>
<protein>
    <submittedName>
        <fullName evidence="2">DUF1294 domain-containing protein</fullName>
    </submittedName>
</protein>
<proteinExistence type="predicted"/>
<dbReference type="EMBL" id="JAALFG010000001">
    <property type="protein sequence ID" value="NGP16770.1"/>
    <property type="molecule type" value="Genomic_DNA"/>
</dbReference>
<reference evidence="2 3" key="2">
    <citation type="submission" date="2020-03" db="EMBL/GenBank/DDBJ databases">
        <title>Devosia chinhatensis sp. nov., isolated from a hexachlorocyclohexane (HCH) dump site in India.</title>
        <authorList>
            <person name="Kumar M."/>
            <person name="Lal R."/>
        </authorList>
    </citation>
    <scope>NUCLEOTIDE SEQUENCE [LARGE SCALE GENOMIC DNA]</scope>
    <source>
        <strain evidence="2 3">H239</strain>
    </source>
</reference>
<keyword evidence="3" id="KW-1185">Reference proteome</keyword>
<evidence type="ECO:0000313" key="3">
    <source>
        <dbReference type="Proteomes" id="UP000474802"/>
    </source>
</evidence>
<sequence length="114" mass="11996">MALALIGGIVLGQIPLETGLIYAAMGGVAFVLYGMDKNFAEQNQWRISEVTLLGVDLCFGIIGGLAGQAVYRHKTRKSSYVATTVLLAGVHLLWLAGMATGFIEPSDLASLVGL</sequence>
<keyword evidence="1" id="KW-1133">Transmembrane helix</keyword>
<evidence type="ECO:0000256" key="1">
    <source>
        <dbReference type="SAM" id="Phobius"/>
    </source>
</evidence>
<dbReference type="AlphaFoldDB" id="A0A6M1SHY8"/>
<dbReference type="Proteomes" id="UP000474802">
    <property type="component" value="Unassembled WGS sequence"/>
</dbReference>
<name>A0A6M1SHY8_9HYPH</name>
<gene>
    <name evidence="2" type="ORF">G5575_02860</name>
</gene>
<keyword evidence="1" id="KW-0812">Transmembrane</keyword>
<accession>A0A6M1SHY8</accession>
<feature type="transmembrane region" description="Helical" evidence="1">
    <location>
        <begin position="79"/>
        <end position="103"/>
    </location>
</feature>
<organism evidence="2 3">
    <name type="scientific">Devosia aurantiaca</name>
    <dbReference type="NCBI Taxonomy" id="2714858"/>
    <lineage>
        <taxon>Bacteria</taxon>
        <taxon>Pseudomonadati</taxon>
        <taxon>Pseudomonadota</taxon>
        <taxon>Alphaproteobacteria</taxon>
        <taxon>Hyphomicrobiales</taxon>
        <taxon>Devosiaceae</taxon>
        <taxon>Devosia</taxon>
    </lineage>
</organism>
<reference evidence="2 3" key="1">
    <citation type="submission" date="2020-02" db="EMBL/GenBank/DDBJ databases">
        <authorList>
            <person name="Khan S.A."/>
            <person name="Jeon C.O."/>
            <person name="Chun B.H."/>
        </authorList>
    </citation>
    <scope>NUCLEOTIDE SEQUENCE [LARGE SCALE GENOMIC DNA]</scope>
    <source>
        <strain evidence="2 3">H239</strain>
    </source>
</reference>